<evidence type="ECO:0000313" key="1">
    <source>
        <dbReference type="EMBL" id="OWP64239.1"/>
    </source>
</evidence>
<dbReference type="Gene3D" id="1.20.1480.40">
    <property type="entry name" value="Uncharacterised protein PF16133, DUF4844"/>
    <property type="match status" value="1"/>
</dbReference>
<keyword evidence="2" id="KW-1185">Reference proteome</keyword>
<evidence type="ECO:0000313" key="2">
    <source>
        <dbReference type="Proteomes" id="UP000197277"/>
    </source>
</evidence>
<comment type="caution">
    <text evidence="1">The sequence shown here is derived from an EMBL/GenBank/DDBJ whole genome shotgun (WGS) entry which is preliminary data.</text>
</comment>
<reference evidence="1 2" key="1">
    <citation type="submission" date="2017-06" db="EMBL/GenBank/DDBJ databases">
        <title>Hymenobacter amundsenii sp. nov. isolated from regoliths in Antarctica.</title>
        <authorList>
            <person name="Sedlacek I."/>
            <person name="Kralova S."/>
            <person name="Pantucek R."/>
            <person name="Svec P."/>
            <person name="Holochova P."/>
            <person name="Stankova E."/>
            <person name="Vrbovska V."/>
            <person name="Busse H.-J."/>
        </authorList>
    </citation>
    <scope>NUCLEOTIDE SEQUENCE [LARGE SCALE GENOMIC DNA]</scope>
    <source>
        <strain evidence="1 2">CCM 8682</strain>
    </source>
</reference>
<gene>
    <name evidence="1" type="ORF">CDA63_04160</name>
</gene>
<dbReference type="RefSeq" id="WP_088463195.1">
    <property type="nucleotide sequence ID" value="NZ_NIRR01000004.1"/>
</dbReference>
<proteinExistence type="predicted"/>
<dbReference type="EMBL" id="NIRR01000004">
    <property type="protein sequence ID" value="OWP64239.1"/>
    <property type="molecule type" value="Genomic_DNA"/>
</dbReference>
<evidence type="ECO:0008006" key="3">
    <source>
        <dbReference type="Google" id="ProtNLM"/>
    </source>
</evidence>
<dbReference type="InterPro" id="IPR038360">
    <property type="entry name" value="DUF4844_sf"/>
</dbReference>
<organism evidence="1 2">
    <name type="scientific">Hymenobacter amundsenii</name>
    <dbReference type="NCBI Taxonomy" id="2006685"/>
    <lineage>
        <taxon>Bacteria</taxon>
        <taxon>Pseudomonadati</taxon>
        <taxon>Bacteroidota</taxon>
        <taxon>Cytophagia</taxon>
        <taxon>Cytophagales</taxon>
        <taxon>Hymenobacteraceae</taxon>
        <taxon>Hymenobacter</taxon>
    </lineage>
</organism>
<sequence length="108" mass="12495">MQTTLFQKLESYVTRNNFPLADWDQRGLMPSSEETQQEMQVALVDFLRFLQSCIATLAPGSKPLTLAVQEYLEEWDIIEFDTEEREYLYDLACEILLIVGVNPDDISI</sequence>
<accession>A0A246FNJ0</accession>
<name>A0A246FNJ0_9BACT</name>
<dbReference type="OrthoDB" id="885118at2"/>
<protein>
    <recommendedName>
        <fullName evidence="3">DUF4844 domain-containing protein</fullName>
    </recommendedName>
</protein>
<dbReference type="AlphaFoldDB" id="A0A246FNJ0"/>
<dbReference type="Proteomes" id="UP000197277">
    <property type="component" value="Unassembled WGS sequence"/>
</dbReference>